<dbReference type="GO" id="GO:0008237">
    <property type="term" value="F:metallopeptidase activity"/>
    <property type="evidence" value="ECO:0007669"/>
    <property type="project" value="UniProtKB-KW"/>
</dbReference>
<evidence type="ECO:0000256" key="1">
    <source>
        <dbReference type="ARBA" id="ARBA00001362"/>
    </source>
</evidence>
<dbReference type="HAMAP" id="MF_01924">
    <property type="entry name" value="A_A_dipeptidase"/>
    <property type="match status" value="1"/>
</dbReference>
<sequence>MTQTQLPTGFVRLSTYAPLIVRDMRYYGSNNFLGEPVDGYQQNEAILTTAAAKALVQVQTALAEFGLGLKIFDAYRPQQAVNHFLRWEHLPEDHQIAERFHPDLSKSELFAQGYIAKRSSHTRGSTVDLSLVNLQHPSHPELDMGTEFDFFGPASAPNYPKLTPNQRANRLLLKLVMEGYGFQGFNLEWWHFTLGHEPYPHQYFDFVVQ</sequence>
<keyword evidence="12" id="KW-1185">Reference proteome</keyword>
<accession>A0A1T4XCW4</accession>
<dbReference type="PIRSF" id="PIRSF026671">
    <property type="entry name" value="AA_dipeptidase"/>
    <property type="match status" value="1"/>
</dbReference>
<dbReference type="PANTHER" id="PTHR43126">
    <property type="entry name" value="D-ALANYL-D-ALANINE DIPEPTIDASE"/>
    <property type="match status" value="1"/>
</dbReference>
<dbReference type="EC" id="3.4.13.22" evidence="9 10"/>
<dbReference type="GO" id="GO:0006508">
    <property type="term" value="P:proteolysis"/>
    <property type="evidence" value="ECO:0007669"/>
    <property type="project" value="UniProtKB-KW"/>
</dbReference>
<keyword evidence="3 9" id="KW-0479">Metal-binding</keyword>
<dbReference type="Pfam" id="PF01427">
    <property type="entry name" value="Peptidase_M15"/>
    <property type="match status" value="1"/>
</dbReference>
<keyword evidence="4 9" id="KW-0378">Hydrolase</keyword>
<organism evidence="11 12">
    <name type="scientific">Thiothrix eikelboomii</name>
    <dbReference type="NCBI Taxonomy" id="92487"/>
    <lineage>
        <taxon>Bacteria</taxon>
        <taxon>Pseudomonadati</taxon>
        <taxon>Pseudomonadota</taxon>
        <taxon>Gammaproteobacteria</taxon>
        <taxon>Thiotrichales</taxon>
        <taxon>Thiotrichaceae</taxon>
        <taxon>Thiothrix</taxon>
    </lineage>
</organism>
<dbReference type="InterPro" id="IPR000755">
    <property type="entry name" value="A_A_dipeptidase"/>
</dbReference>
<dbReference type="EMBL" id="FUYB01000015">
    <property type="protein sequence ID" value="SKA87247.1"/>
    <property type="molecule type" value="Genomic_DNA"/>
</dbReference>
<keyword evidence="7 9" id="KW-0482">Metalloprotease</keyword>
<feature type="active site" description="Proton donor/acceptor" evidence="9">
    <location>
        <position position="188"/>
    </location>
</feature>
<dbReference type="GO" id="GO:0008270">
    <property type="term" value="F:zinc ion binding"/>
    <property type="evidence" value="ECO:0007669"/>
    <property type="project" value="UniProtKB-UniRule"/>
</dbReference>
<evidence type="ECO:0000256" key="8">
    <source>
        <dbReference type="ARBA" id="ARBA00023316"/>
    </source>
</evidence>
<evidence type="ECO:0000256" key="6">
    <source>
        <dbReference type="ARBA" id="ARBA00022997"/>
    </source>
</evidence>
<comment type="catalytic activity">
    <reaction evidence="1 9 10">
        <text>D-alanyl-D-alanine + H2O = 2 D-alanine</text>
        <dbReference type="Rhea" id="RHEA:20661"/>
        <dbReference type="ChEBI" id="CHEBI:15377"/>
        <dbReference type="ChEBI" id="CHEBI:57416"/>
        <dbReference type="ChEBI" id="CHEBI:57822"/>
        <dbReference type="EC" id="3.4.13.22"/>
    </reaction>
</comment>
<dbReference type="AlphaFoldDB" id="A0A1T4XCW4"/>
<keyword evidence="2 9" id="KW-0645">Protease</keyword>
<keyword evidence="5 9" id="KW-0862">Zinc</keyword>
<dbReference type="Gene3D" id="3.30.1380.10">
    <property type="match status" value="1"/>
</dbReference>
<dbReference type="STRING" id="92487.SAMN02745130_02814"/>
<dbReference type="GO" id="GO:0160237">
    <property type="term" value="F:D-Ala-D-Ala dipeptidase activity"/>
    <property type="evidence" value="ECO:0007669"/>
    <property type="project" value="UniProtKB-EC"/>
</dbReference>
<evidence type="ECO:0000256" key="5">
    <source>
        <dbReference type="ARBA" id="ARBA00022833"/>
    </source>
</evidence>
<dbReference type="Proteomes" id="UP000190460">
    <property type="component" value="Unassembled WGS sequence"/>
</dbReference>
<evidence type="ECO:0000313" key="11">
    <source>
        <dbReference type="EMBL" id="SKA87247.1"/>
    </source>
</evidence>
<keyword evidence="6 9" id="KW-0224">Dipeptidase</keyword>
<reference evidence="11 12" key="1">
    <citation type="submission" date="2017-02" db="EMBL/GenBank/DDBJ databases">
        <authorList>
            <person name="Peterson S.W."/>
        </authorList>
    </citation>
    <scope>NUCLEOTIDE SEQUENCE [LARGE SCALE GENOMIC DNA]</scope>
    <source>
        <strain evidence="11 12">ATCC 49788</strain>
    </source>
</reference>
<dbReference type="RefSeq" id="WP_078923262.1">
    <property type="nucleotide sequence ID" value="NZ_FUYB01000015.1"/>
</dbReference>
<evidence type="ECO:0000313" key="12">
    <source>
        <dbReference type="Proteomes" id="UP000190460"/>
    </source>
</evidence>
<dbReference type="PANTHER" id="PTHR43126:SF1">
    <property type="entry name" value="D-ALANYL-D-ALANINE DIPEPTIDASE"/>
    <property type="match status" value="1"/>
</dbReference>
<evidence type="ECO:0000256" key="4">
    <source>
        <dbReference type="ARBA" id="ARBA00022801"/>
    </source>
</evidence>
<comment type="similarity">
    <text evidence="9 10">Belongs to the peptidase M15D family.</text>
</comment>
<dbReference type="GO" id="GO:0071555">
    <property type="term" value="P:cell wall organization"/>
    <property type="evidence" value="ECO:0007669"/>
    <property type="project" value="UniProtKB-KW"/>
</dbReference>
<evidence type="ECO:0000256" key="7">
    <source>
        <dbReference type="ARBA" id="ARBA00023049"/>
    </source>
</evidence>
<evidence type="ECO:0000256" key="2">
    <source>
        <dbReference type="ARBA" id="ARBA00022670"/>
    </source>
</evidence>
<feature type="binding site" evidence="9">
    <location>
        <position position="128"/>
    </location>
    <ligand>
        <name>Zn(2+)</name>
        <dbReference type="ChEBI" id="CHEBI:29105"/>
        <note>catalytic</note>
    </ligand>
</feature>
<name>A0A1T4XCW4_9GAMM</name>
<feature type="site" description="Transition state stabilizer" evidence="9">
    <location>
        <position position="76"/>
    </location>
</feature>
<comment type="function">
    <text evidence="9 10">Catalyzes hydrolysis of the D-alanyl-D-alanine dipeptide.</text>
</comment>
<evidence type="ECO:0000256" key="3">
    <source>
        <dbReference type="ARBA" id="ARBA00022723"/>
    </source>
</evidence>
<dbReference type="CDD" id="cd14817">
    <property type="entry name" value="D-Ala-D-Ala_dipeptidase_VanX"/>
    <property type="match status" value="1"/>
</dbReference>
<keyword evidence="8 10" id="KW-0961">Cell wall biogenesis/degradation</keyword>
<gene>
    <name evidence="9" type="primary">ddpX</name>
    <name evidence="11" type="ORF">SAMN02745130_02814</name>
</gene>
<dbReference type="InterPro" id="IPR009045">
    <property type="entry name" value="Zn_M74/Hedgehog-like"/>
</dbReference>
<evidence type="ECO:0000256" key="10">
    <source>
        <dbReference type="PIRNR" id="PIRNR026671"/>
    </source>
</evidence>
<protein>
    <recommendedName>
        <fullName evidence="9 10">D-alanyl-D-alanine dipeptidase</fullName>
        <shortName evidence="9 10">D-Ala-D-Ala dipeptidase</shortName>
        <ecNumber evidence="9 10">3.4.13.22</ecNumber>
    </recommendedName>
</protein>
<feature type="binding site" evidence="9">
    <location>
        <position position="191"/>
    </location>
    <ligand>
        <name>Zn(2+)</name>
        <dbReference type="ChEBI" id="CHEBI:29105"/>
        <note>catalytic</note>
    </ligand>
</feature>
<evidence type="ECO:0000256" key="9">
    <source>
        <dbReference type="HAMAP-Rule" id="MF_01924"/>
    </source>
</evidence>
<dbReference type="OrthoDB" id="9801430at2"/>
<comment type="cofactor">
    <cofactor evidence="9">
        <name>Zn(2+)</name>
        <dbReference type="ChEBI" id="CHEBI:29105"/>
    </cofactor>
    <text evidence="9">Binds 1 zinc ion per subunit.</text>
</comment>
<dbReference type="SUPFAM" id="SSF55166">
    <property type="entry name" value="Hedgehog/DD-peptidase"/>
    <property type="match status" value="1"/>
</dbReference>
<proteinExistence type="inferred from homology"/>
<feature type="binding site" evidence="9">
    <location>
        <position position="121"/>
    </location>
    <ligand>
        <name>Zn(2+)</name>
        <dbReference type="ChEBI" id="CHEBI:29105"/>
        <note>catalytic</note>
    </ligand>
</feature>